<dbReference type="SUPFAM" id="SSF52317">
    <property type="entry name" value="Class I glutamine amidotransferase-like"/>
    <property type="match status" value="1"/>
</dbReference>
<dbReference type="PRINTS" id="PR00097">
    <property type="entry name" value="ANTSNTHASEII"/>
</dbReference>
<dbReference type="GO" id="GO:0005829">
    <property type="term" value="C:cytosol"/>
    <property type="evidence" value="ECO:0007669"/>
    <property type="project" value="TreeGrafter"/>
</dbReference>
<dbReference type="InterPro" id="IPR029062">
    <property type="entry name" value="Class_I_gatase-like"/>
</dbReference>
<evidence type="ECO:0000259" key="2">
    <source>
        <dbReference type="Pfam" id="PF00117"/>
    </source>
</evidence>
<reference evidence="3 4" key="1">
    <citation type="submission" date="2022-10" db="EMBL/GenBank/DDBJ databases">
        <title>The complete genomes of actinobacterial strains from the NBC collection.</title>
        <authorList>
            <person name="Joergensen T.S."/>
            <person name="Alvarez Arevalo M."/>
            <person name="Sterndorff E.B."/>
            <person name="Faurdal D."/>
            <person name="Vuksanovic O."/>
            <person name="Mourched A.-S."/>
            <person name="Charusanti P."/>
            <person name="Shaw S."/>
            <person name="Blin K."/>
            <person name="Weber T."/>
        </authorList>
    </citation>
    <scope>NUCLEOTIDE SEQUENCE [LARGE SCALE GENOMIC DNA]</scope>
    <source>
        <strain evidence="3 4">NBC_00319</strain>
    </source>
</reference>
<dbReference type="CDD" id="cd01743">
    <property type="entry name" value="GATase1_Anthranilate_Synthase"/>
    <property type="match status" value="1"/>
</dbReference>
<dbReference type="PRINTS" id="PR00096">
    <property type="entry name" value="GATASE"/>
</dbReference>
<dbReference type="KEGG" id="whr:OG579_12120"/>
<dbReference type="Gene3D" id="3.40.50.880">
    <property type="match status" value="1"/>
</dbReference>
<dbReference type="GO" id="GO:0004049">
    <property type="term" value="F:anthranilate synthase activity"/>
    <property type="evidence" value="ECO:0007669"/>
    <property type="project" value="TreeGrafter"/>
</dbReference>
<dbReference type="InterPro" id="IPR006221">
    <property type="entry name" value="TrpG/PapA_dom"/>
</dbReference>
<evidence type="ECO:0000256" key="1">
    <source>
        <dbReference type="ARBA" id="ARBA00022962"/>
    </source>
</evidence>
<dbReference type="PANTHER" id="PTHR43418">
    <property type="entry name" value="MULTIFUNCTIONAL TRYPTOPHAN BIOSYNTHESIS PROTEIN-RELATED"/>
    <property type="match status" value="1"/>
</dbReference>
<dbReference type="EMBL" id="CP108021">
    <property type="protein sequence ID" value="WUM18497.1"/>
    <property type="molecule type" value="Genomic_DNA"/>
</dbReference>
<dbReference type="Pfam" id="PF00117">
    <property type="entry name" value="GATase"/>
    <property type="match status" value="1"/>
</dbReference>
<protein>
    <submittedName>
        <fullName evidence="3">Aminodeoxychorismate/anthranilate synthase component II</fullName>
    </submittedName>
</protein>
<dbReference type="PANTHER" id="PTHR43418:SF4">
    <property type="entry name" value="MULTIFUNCTIONAL TRYPTOPHAN BIOSYNTHESIS PROTEIN"/>
    <property type="match status" value="1"/>
</dbReference>
<evidence type="ECO:0000313" key="4">
    <source>
        <dbReference type="Proteomes" id="UP001432128"/>
    </source>
</evidence>
<dbReference type="NCBIfam" id="TIGR00566">
    <property type="entry name" value="trpG_papA"/>
    <property type="match status" value="1"/>
</dbReference>
<dbReference type="Proteomes" id="UP001432128">
    <property type="component" value="Chromosome"/>
</dbReference>
<accession>A0AAU4JXG2</accession>
<dbReference type="AlphaFoldDB" id="A0AAU4JXG2"/>
<name>A0AAU4JXG2_9NOCA</name>
<feature type="domain" description="Glutamine amidotransferase" evidence="2">
    <location>
        <begin position="21"/>
        <end position="206"/>
    </location>
</feature>
<dbReference type="RefSeq" id="WP_328856131.1">
    <property type="nucleotide sequence ID" value="NZ_CP108021.1"/>
</dbReference>
<dbReference type="InterPro" id="IPR050472">
    <property type="entry name" value="Anth_synth/Amidotransfase"/>
</dbReference>
<dbReference type="PRINTS" id="PR00099">
    <property type="entry name" value="CPSGATASE"/>
</dbReference>
<gene>
    <name evidence="3" type="ORF">OG579_12120</name>
</gene>
<keyword evidence="4" id="KW-1185">Reference proteome</keyword>
<dbReference type="FunFam" id="3.40.50.880:FF:000003">
    <property type="entry name" value="Anthranilate synthase component II"/>
    <property type="match status" value="1"/>
</dbReference>
<proteinExistence type="predicted"/>
<organism evidence="3 4">
    <name type="scientific">Williamsia herbipolensis</name>
    <dbReference type="NCBI Taxonomy" id="1603258"/>
    <lineage>
        <taxon>Bacteria</taxon>
        <taxon>Bacillati</taxon>
        <taxon>Actinomycetota</taxon>
        <taxon>Actinomycetes</taxon>
        <taxon>Mycobacteriales</taxon>
        <taxon>Nocardiaceae</taxon>
        <taxon>Williamsia</taxon>
    </lineage>
</organism>
<evidence type="ECO:0000313" key="3">
    <source>
        <dbReference type="EMBL" id="WUM18497.1"/>
    </source>
</evidence>
<dbReference type="PROSITE" id="PS51273">
    <property type="entry name" value="GATASE_TYPE_1"/>
    <property type="match status" value="1"/>
</dbReference>
<dbReference type="NCBIfam" id="NF005849">
    <property type="entry name" value="PRK07765.1"/>
    <property type="match status" value="1"/>
</dbReference>
<dbReference type="GO" id="GO:0000162">
    <property type="term" value="P:L-tryptophan biosynthetic process"/>
    <property type="evidence" value="ECO:0007669"/>
    <property type="project" value="TreeGrafter"/>
</dbReference>
<sequence length="231" mass="24284">MSTRNGGPSASVPSVLVPSVLVVDNYDSFVYNLVQYLGQLGVTATVWRNDDERLADLDAVAEQFDAILLSPGPGTPQRAGATMPLVAVAARTGTPLLGVCLGHQAIGASFGATVDRAPELLHGKTSTVFHAATGVLAGLPDPFIATRYHSLTVVPETIPDELVVTGRTETGIVMAMAHRDLPIHGVQFHPESVLTQGGHRMLANWLRLSGFEISESLVTRLEETAAAAIGA</sequence>
<dbReference type="InterPro" id="IPR017926">
    <property type="entry name" value="GATASE"/>
</dbReference>
<keyword evidence="1" id="KW-0315">Glutamine amidotransferase</keyword>